<feature type="signal peptide" evidence="1">
    <location>
        <begin position="1"/>
        <end position="26"/>
    </location>
</feature>
<sequence>MNKPLKMLVGTSIALMLSVGFEAVHAQDDMSAASAPAAKPGKRAKWKADHKLEAQVRHALTTHKVESSDIRVVARSGKVTLDGTVEDESMIPVATTAAQSVEGVTSVKNNLTKHEAGN</sequence>
<dbReference type="PROSITE" id="PS50914">
    <property type="entry name" value="BON"/>
    <property type="match status" value="1"/>
</dbReference>
<evidence type="ECO:0000259" key="2">
    <source>
        <dbReference type="PROSITE" id="PS50914"/>
    </source>
</evidence>
<protein>
    <recommendedName>
        <fullName evidence="2">BON domain-containing protein</fullName>
    </recommendedName>
</protein>
<reference evidence="3 4" key="1">
    <citation type="submission" date="2020-04" db="EMBL/GenBank/DDBJ databases">
        <authorList>
            <person name="De Canck E."/>
        </authorList>
    </citation>
    <scope>NUCLEOTIDE SEQUENCE [LARGE SCALE GENOMIC DNA]</scope>
    <source>
        <strain evidence="3 4">LMG 29739</strain>
    </source>
</reference>
<accession>A0A6J5E1E9</accession>
<feature type="domain" description="BON" evidence="2">
    <location>
        <begin position="48"/>
        <end position="115"/>
    </location>
</feature>
<feature type="chain" id="PRO_5026953331" description="BON domain-containing protein" evidence="1">
    <location>
        <begin position="27"/>
        <end position="118"/>
    </location>
</feature>
<keyword evidence="4" id="KW-1185">Reference proteome</keyword>
<evidence type="ECO:0000313" key="4">
    <source>
        <dbReference type="Proteomes" id="UP000494329"/>
    </source>
</evidence>
<evidence type="ECO:0000313" key="3">
    <source>
        <dbReference type="EMBL" id="CAB3759827.1"/>
    </source>
</evidence>
<evidence type="ECO:0000256" key="1">
    <source>
        <dbReference type="SAM" id="SignalP"/>
    </source>
</evidence>
<dbReference type="AlphaFoldDB" id="A0A6J5E1E9"/>
<proteinExistence type="predicted"/>
<gene>
    <name evidence="3" type="ORF">LMG29739_03254</name>
</gene>
<dbReference type="Gene3D" id="3.30.1340.30">
    <property type="match status" value="1"/>
</dbReference>
<keyword evidence="1" id="KW-0732">Signal</keyword>
<dbReference type="EMBL" id="CADIKF010000024">
    <property type="protein sequence ID" value="CAB3759827.1"/>
    <property type="molecule type" value="Genomic_DNA"/>
</dbReference>
<dbReference type="Pfam" id="PF04972">
    <property type="entry name" value="BON"/>
    <property type="match status" value="1"/>
</dbReference>
<dbReference type="Proteomes" id="UP000494329">
    <property type="component" value="Unassembled WGS sequence"/>
</dbReference>
<dbReference type="InterPro" id="IPR007055">
    <property type="entry name" value="BON_dom"/>
</dbReference>
<organism evidence="3 4">
    <name type="scientific">Paraburkholderia solisilvae</name>
    <dbReference type="NCBI Taxonomy" id="624376"/>
    <lineage>
        <taxon>Bacteria</taxon>
        <taxon>Pseudomonadati</taxon>
        <taxon>Pseudomonadota</taxon>
        <taxon>Betaproteobacteria</taxon>
        <taxon>Burkholderiales</taxon>
        <taxon>Burkholderiaceae</taxon>
        <taxon>Paraburkholderia</taxon>
    </lineage>
</organism>
<name>A0A6J5E1E9_9BURK</name>